<accession>A0AAN7LYJ8</accession>
<comment type="caution">
    <text evidence="3">The sequence shown here is derived from an EMBL/GenBank/DDBJ whole genome shotgun (WGS) entry which is preliminary data.</text>
</comment>
<feature type="domain" description="Peroxisomal membrane protein PEX14 central plants" evidence="2">
    <location>
        <begin position="4"/>
        <end position="64"/>
    </location>
</feature>
<dbReference type="InterPro" id="IPR054154">
    <property type="entry name" value="PEX14-like_M_plants"/>
</dbReference>
<evidence type="ECO:0000313" key="3">
    <source>
        <dbReference type="EMBL" id="KAK4793664.1"/>
    </source>
</evidence>
<dbReference type="Proteomes" id="UP001346149">
    <property type="component" value="Unassembled WGS sequence"/>
</dbReference>
<name>A0AAN7LYJ8_TRANT</name>
<keyword evidence="4" id="KW-1185">Reference proteome</keyword>
<evidence type="ECO:0000313" key="4">
    <source>
        <dbReference type="Proteomes" id="UP001346149"/>
    </source>
</evidence>
<gene>
    <name evidence="3" type="ORF">SAY86_024099</name>
</gene>
<proteinExistence type="predicted"/>
<organism evidence="3 4">
    <name type="scientific">Trapa natans</name>
    <name type="common">Water chestnut</name>
    <dbReference type="NCBI Taxonomy" id="22666"/>
    <lineage>
        <taxon>Eukaryota</taxon>
        <taxon>Viridiplantae</taxon>
        <taxon>Streptophyta</taxon>
        <taxon>Embryophyta</taxon>
        <taxon>Tracheophyta</taxon>
        <taxon>Spermatophyta</taxon>
        <taxon>Magnoliopsida</taxon>
        <taxon>eudicotyledons</taxon>
        <taxon>Gunneridae</taxon>
        <taxon>Pentapetalae</taxon>
        <taxon>rosids</taxon>
        <taxon>malvids</taxon>
        <taxon>Myrtales</taxon>
        <taxon>Lythraceae</taxon>
        <taxon>Trapa</taxon>
    </lineage>
</organism>
<feature type="region of interest" description="Disordered" evidence="1">
    <location>
        <begin position="62"/>
        <end position="84"/>
    </location>
</feature>
<dbReference type="Pfam" id="PF23020">
    <property type="entry name" value="PEX14-like_2nd"/>
    <property type="match status" value="1"/>
</dbReference>
<evidence type="ECO:0000259" key="2">
    <source>
        <dbReference type="Pfam" id="PF23020"/>
    </source>
</evidence>
<protein>
    <recommendedName>
        <fullName evidence="2">Peroxisomal membrane protein PEX14 central plants domain-containing protein</fullName>
    </recommendedName>
</protein>
<reference evidence="3 4" key="1">
    <citation type="journal article" date="2023" name="Hortic Res">
        <title>Pangenome of water caltrop reveals structural variations and asymmetric subgenome divergence after allopolyploidization.</title>
        <authorList>
            <person name="Zhang X."/>
            <person name="Chen Y."/>
            <person name="Wang L."/>
            <person name="Yuan Y."/>
            <person name="Fang M."/>
            <person name="Shi L."/>
            <person name="Lu R."/>
            <person name="Comes H.P."/>
            <person name="Ma Y."/>
            <person name="Chen Y."/>
            <person name="Huang G."/>
            <person name="Zhou Y."/>
            <person name="Zheng Z."/>
            <person name="Qiu Y."/>
        </authorList>
    </citation>
    <scope>NUCLEOTIDE SEQUENCE [LARGE SCALE GENOMIC DNA]</scope>
    <source>
        <strain evidence="3">F231</strain>
    </source>
</reference>
<dbReference type="EMBL" id="JAXQNO010000008">
    <property type="protein sequence ID" value="KAK4793664.1"/>
    <property type="molecule type" value="Genomic_DNA"/>
</dbReference>
<dbReference type="AlphaFoldDB" id="A0AAN7LYJ8"/>
<sequence length="129" mass="14086">MFHFKKSVIPRLRSLVQAAVLREEIDVSKETHLRPSLAEKTAAAAAAAADIAQASEELLNSKLQGQANSHAEKPLSNSDFSASTTISRQPYANGKIYWDYSSVGRSSIPRASLEPSAAPHPRSYMEVIY</sequence>
<evidence type="ECO:0000256" key="1">
    <source>
        <dbReference type="SAM" id="MobiDB-lite"/>
    </source>
</evidence>